<evidence type="ECO:0000256" key="1">
    <source>
        <dbReference type="ARBA" id="ARBA00007957"/>
    </source>
</evidence>
<dbReference type="PANTHER" id="PTHR33202:SF8">
    <property type="entry name" value="PEROXIDE-RESPONSIVE REPRESSOR PERR"/>
    <property type="match status" value="1"/>
</dbReference>
<dbReference type="GO" id="GO:0045892">
    <property type="term" value="P:negative regulation of DNA-templated transcription"/>
    <property type="evidence" value="ECO:0007669"/>
    <property type="project" value="TreeGrafter"/>
</dbReference>
<keyword evidence="5" id="KW-0238">DNA-binding</keyword>
<dbReference type="CDD" id="cd07153">
    <property type="entry name" value="Fur_like"/>
    <property type="match status" value="1"/>
</dbReference>
<evidence type="ECO:0000256" key="6">
    <source>
        <dbReference type="ARBA" id="ARBA00023163"/>
    </source>
</evidence>
<dbReference type="Pfam" id="PF01475">
    <property type="entry name" value="FUR"/>
    <property type="match status" value="1"/>
</dbReference>
<dbReference type="HOGENOM" id="CLU_096072_4_2_12"/>
<reference evidence="8 9" key="1">
    <citation type="journal article" date="2015" name="Stand. Genomic Sci.">
        <title>Complete genome sequence and description of Salinispira pacifica gen. nov., sp. nov., a novel spirochaete isolated form a hypersaline microbial mat.</title>
        <authorList>
            <person name="Ben Hania W."/>
            <person name="Joseph M."/>
            <person name="Schumann P."/>
            <person name="Bunk B."/>
            <person name="Fiebig A."/>
            <person name="Sproer C."/>
            <person name="Klenk H.P."/>
            <person name="Fardeau M.L."/>
            <person name="Spring S."/>
        </authorList>
    </citation>
    <scope>NUCLEOTIDE SEQUENCE [LARGE SCALE GENOMIC DNA]</scope>
    <source>
        <strain evidence="8 9">L21-RPul-D2</strain>
    </source>
</reference>
<dbReference type="GO" id="GO:0003700">
    <property type="term" value="F:DNA-binding transcription factor activity"/>
    <property type="evidence" value="ECO:0007669"/>
    <property type="project" value="InterPro"/>
</dbReference>
<dbReference type="Gene3D" id="3.30.1490.190">
    <property type="match status" value="1"/>
</dbReference>
<dbReference type="RefSeq" id="WP_024269243.1">
    <property type="nucleotide sequence ID" value="NC_023035.1"/>
</dbReference>
<evidence type="ECO:0000256" key="3">
    <source>
        <dbReference type="ARBA" id="ARBA00022833"/>
    </source>
</evidence>
<keyword evidence="9" id="KW-1185">Reference proteome</keyword>
<keyword evidence="3 7" id="KW-0862">Zinc</keyword>
<keyword evidence="6" id="KW-0804">Transcription</keyword>
<dbReference type="STRING" id="1307761.L21SP2_3000"/>
<proteinExistence type="inferred from homology"/>
<dbReference type="PANTHER" id="PTHR33202">
    <property type="entry name" value="ZINC UPTAKE REGULATION PROTEIN"/>
    <property type="match status" value="1"/>
</dbReference>
<dbReference type="AlphaFoldDB" id="V5WMG5"/>
<evidence type="ECO:0000256" key="4">
    <source>
        <dbReference type="ARBA" id="ARBA00023015"/>
    </source>
</evidence>
<dbReference type="KEGG" id="slr:L21SP2_3000"/>
<dbReference type="Proteomes" id="UP000018680">
    <property type="component" value="Chromosome"/>
</dbReference>
<protein>
    <submittedName>
        <fullName evidence="8">Peroxide stress regulator, Ferric uptake regulation protein</fullName>
    </submittedName>
</protein>
<dbReference type="SUPFAM" id="SSF46785">
    <property type="entry name" value="Winged helix' DNA-binding domain"/>
    <property type="match status" value="1"/>
</dbReference>
<feature type="binding site" evidence="7">
    <location>
        <position position="97"/>
    </location>
    <ligand>
        <name>Zn(2+)</name>
        <dbReference type="ChEBI" id="CHEBI:29105"/>
    </ligand>
</feature>
<dbReference type="EMBL" id="CP006939">
    <property type="protein sequence ID" value="AHC16346.1"/>
    <property type="molecule type" value="Genomic_DNA"/>
</dbReference>
<dbReference type="OrthoDB" id="8659436at2"/>
<dbReference type="GO" id="GO:0008270">
    <property type="term" value="F:zinc ion binding"/>
    <property type="evidence" value="ECO:0007669"/>
    <property type="project" value="TreeGrafter"/>
</dbReference>
<dbReference type="GO" id="GO:0000976">
    <property type="term" value="F:transcription cis-regulatory region binding"/>
    <property type="evidence" value="ECO:0007669"/>
    <property type="project" value="TreeGrafter"/>
</dbReference>
<keyword evidence="2" id="KW-0678">Repressor</keyword>
<accession>V5WMG5</accession>
<evidence type="ECO:0000313" key="8">
    <source>
        <dbReference type="EMBL" id="AHC16346.1"/>
    </source>
</evidence>
<keyword evidence="4" id="KW-0805">Transcription regulation</keyword>
<comment type="similarity">
    <text evidence="1">Belongs to the Fur family.</text>
</comment>
<feature type="binding site" evidence="7">
    <location>
        <position position="136"/>
    </location>
    <ligand>
        <name>Zn(2+)</name>
        <dbReference type="ChEBI" id="CHEBI:29105"/>
    </ligand>
</feature>
<dbReference type="InterPro" id="IPR002481">
    <property type="entry name" value="FUR"/>
</dbReference>
<dbReference type="InterPro" id="IPR036388">
    <property type="entry name" value="WH-like_DNA-bd_sf"/>
</dbReference>
<gene>
    <name evidence="8" type="ORF">L21SP2_3000</name>
</gene>
<dbReference type="GO" id="GO:1900376">
    <property type="term" value="P:regulation of secondary metabolite biosynthetic process"/>
    <property type="evidence" value="ECO:0007669"/>
    <property type="project" value="TreeGrafter"/>
</dbReference>
<feature type="binding site" evidence="7">
    <location>
        <position position="133"/>
    </location>
    <ligand>
        <name>Zn(2+)</name>
        <dbReference type="ChEBI" id="CHEBI:29105"/>
    </ligand>
</feature>
<evidence type="ECO:0000256" key="2">
    <source>
        <dbReference type="ARBA" id="ARBA00022491"/>
    </source>
</evidence>
<feature type="binding site" evidence="7">
    <location>
        <position position="100"/>
    </location>
    <ligand>
        <name>Zn(2+)</name>
        <dbReference type="ChEBI" id="CHEBI:29105"/>
    </ligand>
</feature>
<keyword evidence="7" id="KW-0479">Metal-binding</keyword>
<evidence type="ECO:0000313" key="9">
    <source>
        <dbReference type="Proteomes" id="UP000018680"/>
    </source>
</evidence>
<dbReference type="InterPro" id="IPR043135">
    <property type="entry name" value="Fur_C"/>
</dbReference>
<comment type="cofactor">
    <cofactor evidence="7">
        <name>Zn(2+)</name>
        <dbReference type="ChEBI" id="CHEBI:29105"/>
    </cofactor>
    <text evidence="7">Binds 1 zinc ion per subunit.</text>
</comment>
<name>V5WMG5_9SPIO</name>
<dbReference type="InterPro" id="IPR036390">
    <property type="entry name" value="WH_DNA-bd_sf"/>
</dbReference>
<dbReference type="Gene3D" id="1.10.10.10">
    <property type="entry name" value="Winged helix-like DNA-binding domain superfamily/Winged helix DNA-binding domain"/>
    <property type="match status" value="1"/>
</dbReference>
<organism evidence="8 9">
    <name type="scientific">Salinispira pacifica</name>
    <dbReference type="NCBI Taxonomy" id="1307761"/>
    <lineage>
        <taxon>Bacteria</taxon>
        <taxon>Pseudomonadati</taxon>
        <taxon>Spirochaetota</taxon>
        <taxon>Spirochaetia</taxon>
        <taxon>Spirochaetales</taxon>
        <taxon>Spirochaetaceae</taxon>
        <taxon>Salinispira</taxon>
    </lineage>
</organism>
<sequence>MSELKIESISDELRRHNVSPSYPRKRILEYLIQRHNHPTVNTIYDDLIDEIPSLSKTTIYNNLRLFVEKKLVEEITIEGNEKRYDLYNPESHAHFRCISCGKLYDIRLDYADPFNELKDFQVHNLSIHLNGVCPDCINTASAAETNSTSRT</sequence>
<dbReference type="eggNOG" id="COG0735">
    <property type="taxonomic scope" value="Bacteria"/>
</dbReference>
<evidence type="ECO:0000256" key="7">
    <source>
        <dbReference type="PIRSR" id="PIRSR602481-1"/>
    </source>
</evidence>
<evidence type="ECO:0000256" key="5">
    <source>
        <dbReference type="ARBA" id="ARBA00023125"/>
    </source>
</evidence>